<evidence type="ECO:0000313" key="2">
    <source>
        <dbReference type="Proteomes" id="UP000287651"/>
    </source>
</evidence>
<dbReference type="EMBL" id="AMZH03006371">
    <property type="protein sequence ID" value="RRT63986.1"/>
    <property type="molecule type" value="Genomic_DNA"/>
</dbReference>
<reference evidence="1 2" key="1">
    <citation type="journal article" date="2014" name="Agronomy (Basel)">
        <title>A Draft Genome Sequence for Ensete ventricosum, the Drought-Tolerant Tree Against Hunger.</title>
        <authorList>
            <person name="Harrison J."/>
            <person name="Moore K.A."/>
            <person name="Paszkiewicz K."/>
            <person name="Jones T."/>
            <person name="Grant M."/>
            <person name="Ambacheew D."/>
            <person name="Muzemil S."/>
            <person name="Studholme D.J."/>
        </authorList>
    </citation>
    <scope>NUCLEOTIDE SEQUENCE [LARGE SCALE GENOMIC DNA]</scope>
</reference>
<comment type="caution">
    <text evidence="1">The sequence shown here is derived from an EMBL/GenBank/DDBJ whole genome shotgun (WGS) entry which is preliminary data.</text>
</comment>
<gene>
    <name evidence="1" type="ORF">B296_00040670</name>
</gene>
<accession>A0A426ZJ21</accession>
<dbReference type="AlphaFoldDB" id="A0A426ZJ21"/>
<sequence length="186" mass="20241">MNDTIRVFDLGSSLTITGWVVVPRGEMESPVNLIRDEVMGTRSLSASVYLVQLRSEGLVKSEERVSDLGKLGVGILERTSTSGCHGVGGILGMTKKLAGLLRGFAGGKQPATLREKGLSPSLGRLLSSRDVLTKTFARVVRLRIFLRHRALLAPRNIVKLHVVVDESARLGSTCMRKIVYVSREEG</sequence>
<proteinExistence type="predicted"/>
<protein>
    <submittedName>
        <fullName evidence="1">Uncharacterized protein</fullName>
    </submittedName>
</protein>
<organism evidence="1 2">
    <name type="scientific">Ensete ventricosum</name>
    <name type="common">Abyssinian banana</name>
    <name type="synonym">Musa ensete</name>
    <dbReference type="NCBI Taxonomy" id="4639"/>
    <lineage>
        <taxon>Eukaryota</taxon>
        <taxon>Viridiplantae</taxon>
        <taxon>Streptophyta</taxon>
        <taxon>Embryophyta</taxon>
        <taxon>Tracheophyta</taxon>
        <taxon>Spermatophyta</taxon>
        <taxon>Magnoliopsida</taxon>
        <taxon>Liliopsida</taxon>
        <taxon>Zingiberales</taxon>
        <taxon>Musaceae</taxon>
        <taxon>Ensete</taxon>
    </lineage>
</organism>
<evidence type="ECO:0000313" key="1">
    <source>
        <dbReference type="EMBL" id="RRT63986.1"/>
    </source>
</evidence>
<name>A0A426ZJ21_ENSVE</name>
<dbReference type="Proteomes" id="UP000287651">
    <property type="component" value="Unassembled WGS sequence"/>
</dbReference>